<dbReference type="Proteomes" id="UP000254807">
    <property type="component" value="Unassembled WGS sequence"/>
</dbReference>
<reference evidence="1" key="3">
    <citation type="submission" date="2023-03" db="EMBL/GenBank/DDBJ databases">
        <authorList>
            <person name="Shen W."/>
            <person name="Cai J."/>
        </authorList>
    </citation>
    <scope>NUCLEOTIDE SEQUENCE</scope>
    <source>
        <strain evidence="1">K69-2</strain>
    </source>
</reference>
<sequence length="116" mass="13084">MGLSYVAISQEEVLGKCFNQKHVGSTGERDRRGNMKKVEWEIFQMNSEKMGEIEVRVAVGGAPKAMRYNAEVLLANPRISRRADVRNIGNDGETNKIARNRFYLLVDRVEVKGGNN</sequence>
<gene>
    <name evidence="2" type="ORF">EGM181_05000</name>
    <name evidence="3" type="ORF">NCTC12360_01576</name>
    <name evidence="1" type="ORF">P7E30_14425</name>
</gene>
<proteinExistence type="predicted"/>
<evidence type="ECO:0000313" key="2">
    <source>
        <dbReference type="EMBL" id="QOG26664.1"/>
    </source>
</evidence>
<organism evidence="1 6">
    <name type="scientific">Enterococcus gallinarum</name>
    <dbReference type="NCBI Taxonomy" id="1353"/>
    <lineage>
        <taxon>Bacteria</taxon>
        <taxon>Bacillati</taxon>
        <taxon>Bacillota</taxon>
        <taxon>Bacilli</taxon>
        <taxon>Lactobacillales</taxon>
        <taxon>Enterococcaceae</taxon>
        <taxon>Enterococcus</taxon>
    </lineage>
</organism>
<accession>A0A366U5Y0</accession>
<dbReference type="EMBL" id="JARPZN010000013">
    <property type="protein sequence ID" value="MDT2691368.1"/>
    <property type="molecule type" value="Genomic_DNA"/>
</dbReference>
<reference evidence="3 4" key="1">
    <citation type="submission" date="2018-06" db="EMBL/GenBank/DDBJ databases">
        <authorList>
            <consortium name="Pathogen Informatics"/>
            <person name="Doyle S."/>
        </authorList>
    </citation>
    <scope>NUCLEOTIDE SEQUENCE [LARGE SCALE GENOMIC DNA]</scope>
    <source>
        <strain evidence="3 4">NCTC12360</strain>
    </source>
</reference>
<dbReference type="EMBL" id="CP050485">
    <property type="protein sequence ID" value="QOG26664.1"/>
    <property type="molecule type" value="Genomic_DNA"/>
</dbReference>
<dbReference type="AlphaFoldDB" id="A0A366U5Y0"/>
<dbReference type="Proteomes" id="UP000516696">
    <property type="component" value="Chromosome"/>
</dbReference>
<dbReference type="RefSeq" id="WP_060815221.1">
    <property type="nucleotide sequence ID" value="NZ_CP050485.1"/>
</dbReference>
<evidence type="ECO:0000313" key="3">
    <source>
        <dbReference type="EMBL" id="STD83116.1"/>
    </source>
</evidence>
<dbReference type="Proteomes" id="UP001183682">
    <property type="component" value="Unassembled WGS sequence"/>
</dbReference>
<protein>
    <submittedName>
        <fullName evidence="1">Uncharacterized protein</fullName>
    </submittedName>
</protein>
<reference evidence="2 5" key="2">
    <citation type="submission" date="2020-03" db="EMBL/GenBank/DDBJ databases">
        <title>Characterization of ganglioside-mimicking enterococci.</title>
        <authorList>
            <person name="Patry R.T."/>
            <person name="Nothaft H."/>
            <person name="Bridger R."/>
            <person name="Shajahan A."/>
            <person name="Huynh S."/>
            <person name="Sanchez S."/>
            <person name="Azadi P."/>
            <person name="Cooper K."/>
            <person name="Miller W.G."/>
            <person name="Parker C.T."/>
            <person name="Wells L."/>
            <person name="Szymanski C.M."/>
        </authorList>
    </citation>
    <scope>NUCLEOTIDE SEQUENCE [LARGE SCALE GENOMIC DNA]</scope>
    <source>
        <strain evidence="2 5">EGM181</strain>
    </source>
</reference>
<name>A0A366U5Y0_ENTGA</name>
<dbReference type="EMBL" id="UFYW01000001">
    <property type="protein sequence ID" value="STD83116.1"/>
    <property type="molecule type" value="Genomic_DNA"/>
</dbReference>
<evidence type="ECO:0000313" key="5">
    <source>
        <dbReference type="Proteomes" id="UP000516696"/>
    </source>
</evidence>
<evidence type="ECO:0000313" key="1">
    <source>
        <dbReference type="EMBL" id="MDT2691368.1"/>
    </source>
</evidence>
<evidence type="ECO:0000313" key="6">
    <source>
        <dbReference type="Proteomes" id="UP001183682"/>
    </source>
</evidence>
<keyword evidence="4" id="KW-1185">Reference proteome</keyword>
<evidence type="ECO:0000313" key="4">
    <source>
        <dbReference type="Proteomes" id="UP000254807"/>
    </source>
</evidence>